<feature type="transmembrane region" description="Helical" evidence="1">
    <location>
        <begin position="109"/>
        <end position="130"/>
    </location>
</feature>
<dbReference type="AlphaFoldDB" id="A0A5N1J1X2"/>
<reference evidence="2 3" key="1">
    <citation type="submission" date="2019-09" db="EMBL/GenBank/DDBJ databases">
        <title>Genome sequence of Adhaeribacter sp. M2.</title>
        <authorList>
            <person name="Srinivasan S."/>
        </authorList>
    </citation>
    <scope>NUCLEOTIDE SEQUENCE [LARGE SCALE GENOMIC DNA]</scope>
    <source>
        <strain evidence="2 3">M2</strain>
    </source>
</reference>
<evidence type="ECO:0000313" key="2">
    <source>
        <dbReference type="EMBL" id="KAA9340738.1"/>
    </source>
</evidence>
<proteinExistence type="predicted"/>
<feature type="transmembrane region" description="Helical" evidence="1">
    <location>
        <begin position="79"/>
        <end position="97"/>
    </location>
</feature>
<feature type="transmembrane region" description="Helical" evidence="1">
    <location>
        <begin position="37"/>
        <end position="58"/>
    </location>
</feature>
<keyword evidence="1" id="KW-0812">Transmembrane</keyword>
<sequence length="162" mass="18499">MSFIYTRANIVRGLLIYTIGDTVAALLQGSFSLTRMLGMMLIGATVYAFEVPNYFQYIAHKITGPNSFLNSLKRTGMSMLYFSPLWVARHLLFIKLFSGHWNEISWDLLRVASLSFMYNIPVSASANYFIQNKLPLHYRFMGSAIFSALMAVYYALAATWFK</sequence>
<keyword evidence="3" id="KW-1185">Reference proteome</keyword>
<evidence type="ECO:0000256" key="1">
    <source>
        <dbReference type="SAM" id="Phobius"/>
    </source>
</evidence>
<name>A0A5N1J1X2_9BACT</name>
<accession>A0A5N1J1X2</accession>
<feature type="transmembrane region" description="Helical" evidence="1">
    <location>
        <begin position="12"/>
        <end position="31"/>
    </location>
</feature>
<comment type="caution">
    <text evidence="2">The sequence shown here is derived from an EMBL/GenBank/DDBJ whole genome shotgun (WGS) entry which is preliminary data.</text>
</comment>
<gene>
    <name evidence="2" type="ORF">F0P94_04740</name>
</gene>
<keyword evidence="1" id="KW-0472">Membrane</keyword>
<dbReference type="Proteomes" id="UP000326570">
    <property type="component" value="Unassembled WGS sequence"/>
</dbReference>
<protein>
    <submittedName>
        <fullName evidence="2">Uncharacterized protein</fullName>
    </submittedName>
</protein>
<dbReference type="RefSeq" id="WP_150902665.1">
    <property type="nucleotide sequence ID" value="NZ_VTWT01000002.1"/>
</dbReference>
<organism evidence="2 3">
    <name type="scientific">Adhaeribacter soli</name>
    <dbReference type="NCBI Taxonomy" id="2607655"/>
    <lineage>
        <taxon>Bacteria</taxon>
        <taxon>Pseudomonadati</taxon>
        <taxon>Bacteroidota</taxon>
        <taxon>Cytophagia</taxon>
        <taxon>Cytophagales</taxon>
        <taxon>Hymenobacteraceae</taxon>
        <taxon>Adhaeribacter</taxon>
    </lineage>
</organism>
<evidence type="ECO:0000313" key="3">
    <source>
        <dbReference type="Proteomes" id="UP000326570"/>
    </source>
</evidence>
<dbReference type="EMBL" id="VTWT01000002">
    <property type="protein sequence ID" value="KAA9340738.1"/>
    <property type="molecule type" value="Genomic_DNA"/>
</dbReference>
<keyword evidence="1" id="KW-1133">Transmembrane helix</keyword>
<feature type="transmembrane region" description="Helical" evidence="1">
    <location>
        <begin position="142"/>
        <end position="161"/>
    </location>
</feature>